<feature type="compositionally biased region" description="Low complexity" evidence="2">
    <location>
        <begin position="94"/>
        <end position="105"/>
    </location>
</feature>
<sequence>MSSENATPLHQRALRAVQLYCSQPPVNLACSQPSVDPAMQAFDIAEEWFDVNLEVDGSSRIRPAFAPTAADRCTSPVASEVRRPLQEVPVNNVATSKSPSSSPAAKKAKTKAVWTRIAERVAFASFKEHRTFVEGTGIRMRRITQSENSRTYGCNTHATHEGVACPYAEKYVYSAQTRLWEVFHNGFPHAECVTAAPETGVPVRFRAALTELAAARRGQPAVALNDLLQKHWDGTEKSKQELPTLKQVQNFVGRLKEPTCEIDTVAGLSAWVVKHSMPSERSEFDAWASGRDRCEAFVVSYERYIRCDRYGPAIAMTNLILGENIQREHSSHEDHNIFTVKGDASFGKQQGEYILIDLGTDGVTFEKPHLWKVITDKRNCPHQSFYLFLYVIAKSESIFSYLVGLRALIKYANVAFGIDLPISIVCGDNMRALTAAANQIDKPGGLDMVLSIRDVEHVRRKYLEKALLYVPLELKEQIINDRHLLEDAFTLEMRKLIADIAKREWERLGLQAFVNAIRNFTHGEHIMFFRGASTIPGIAATMQSDERGHKEDHRLADRHATHLVVLEKTVPVLLRNRAFKNRDTFAHSLPTYPTVFLKLACELMSVESEDDPGNFYLYPSRIHGFDFIYMNLNATGKAVTELRVSKFRLLIRGENPRNFFHSLDLVRKYSDDIVELTFNVDDPTDPVNGDACSCKWFWYCKCCPHILAAYHLRDCLDIFGMMERAFPHNKPKTMCQKRAAEACK</sequence>
<feature type="domain" description="SWIM-type" evidence="3">
    <location>
        <begin position="676"/>
        <end position="714"/>
    </location>
</feature>
<name>A0AAE0BLC9_9CHLO</name>
<dbReference type="EMBL" id="LGRX02034331">
    <property type="protein sequence ID" value="KAK3238110.1"/>
    <property type="molecule type" value="Genomic_DNA"/>
</dbReference>
<gene>
    <name evidence="4" type="ORF">CYMTET_51859</name>
</gene>
<protein>
    <recommendedName>
        <fullName evidence="3">SWIM-type domain-containing protein</fullName>
    </recommendedName>
</protein>
<dbReference type="AlphaFoldDB" id="A0AAE0BLC9"/>
<feature type="region of interest" description="Disordered" evidence="2">
    <location>
        <begin position="76"/>
        <end position="106"/>
    </location>
</feature>
<evidence type="ECO:0000259" key="3">
    <source>
        <dbReference type="PROSITE" id="PS50966"/>
    </source>
</evidence>
<dbReference type="InterPro" id="IPR007527">
    <property type="entry name" value="Znf_SWIM"/>
</dbReference>
<evidence type="ECO:0000313" key="5">
    <source>
        <dbReference type="Proteomes" id="UP001190700"/>
    </source>
</evidence>
<evidence type="ECO:0000313" key="4">
    <source>
        <dbReference type="EMBL" id="KAK3238110.1"/>
    </source>
</evidence>
<accession>A0AAE0BLC9</accession>
<evidence type="ECO:0000256" key="1">
    <source>
        <dbReference type="PROSITE-ProRule" id="PRU00325"/>
    </source>
</evidence>
<organism evidence="4 5">
    <name type="scientific">Cymbomonas tetramitiformis</name>
    <dbReference type="NCBI Taxonomy" id="36881"/>
    <lineage>
        <taxon>Eukaryota</taxon>
        <taxon>Viridiplantae</taxon>
        <taxon>Chlorophyta</taxon>
        <taxon>Pyramimonadophyceae</taxon>
        <taxon>Pyramimonadales</taxon>
        <taxon>Pyramimonadaceae</taxon>
        <taxon>Cymbomonas</taxon>
    </lineage>
</organism>
<dbReference type="GO" id="GO:0008270">
    <property type="term" value="F:zinc ion binding"/>
    <property type="evidence" value="ECO:0007669"/>
    <property type="project" value="UniProtKB-KW"/>
</dbReference>
<comment type="caution">
    <text evidence="4">The sequence shown here is derived from an EMBL/GenBank/DDBJ whole genome shotgun (WGS) entry which is preliminary data.</text>
</comment>
<keyword evidence="1" id="KW-0863">Zinc-finger</keyword>
<dbReference type="Proteomes" id="UP001190700">
    <property type="component" value="Unassembled WGS sequence"/>
</dbReference>
<keyword evidence="5" id="KW-1185">Reference proteome</keyword>
<keyword evidence="1" id="KW-0479">Metal-binding</keyword>
<reference evidence="4 5" key="1">
    <citation type="journal article" date="2015" name="Genome Biol. Evol.">
        <title>Comparative Genomics of a Bacterivorous Green Alga Reveals Evolutionary Causalities and Consequences of Phago-Mixotrophic Mode of Nutrition.</title>
        <authorList>
            <person name="Burns J.A."/>
            <person name="Paasch A."/>
            <person name="Narechania A."/>
            <person name="Kim E."/>
        </authorList>
    </citation>
    <scope>NUCLEOTIDE SEQUENCE [LARGE SCALE GENOMIC DNA]</scope>
    <source>
        <strain evidence="4 5">PLY_AMNH</strain>
    </source>
</reference>
<evidence type="ECO:0000256" key="2">
    <source>
        <dbReference type="SAM" id="MobiDB-lite"/>
    </source>
</evidence>
<proteinExistence type="predicted"/>
<dbReference type="PROSITE" id="PS50966">
    <property type="entry name" value="ZF_SWIM"/>
    <property type="match status" value="1"/>
</dbReference>
<keyword evidence="1" id="KW-0862">Zinc</keyword>